<dbReference type="SUPFAM" id="SSF51556">
    <property type="entry name" value="Metallo-dependent hydrolases"/>
    <property type="match status" value="1"/>
</dbReference>
<gene>
    <name evidence="2" type="ORF">FM119_13365</name>
</gene>
<dbReference type="Gene3D" id="2.30.40.10">
    <property type="entry name" value="Urease, subunit C, domain 1"/>
    <property type="match status" value="1"/>
</dbReference>
<dbReference type="InterPro" id="IPR011059">
    <property type="entry name" value="Metal-dep_hydrolase_composite"/>
</dbReference>
<dbReference type="InterPro" id="IPR032466">
    <property type="entry name" value="Metal_Hydrolase"/>
</dbReference>
<organism evidence="2 3">
    <name type="scientific">Mycetocola reblochoni REB411</name>
    <dbReference type="NCBI Taxonomy" id="1255698"/>
    <lineage>
        <taxon>Bacteria</taxon>
        <taxon>Bacillati</taxon>
        <taxon>Actinomycetota</taxon>
        <taxon>Actinomycetes</taxon>
        <taxon>Micrococcales</taxon>
        <taxon>Microbacteriaceae</taxon>
        <taxon>Mycetocola</taxon>
    </lineage>
</organism>
<proteinExistence type="predicted"/>
<dbReference type="InterPro" id="IPR051781">
    <property type="entry name" value="Metallo-dep_Hydrolase"/>
</dbReference>
<protein>
    <submittedName>
        <fullName evidence="2">Xaa-Pro dipeptidase</fullName>
    </submittedName>
</protein>
<dbReference type="OrthoDB" id="3189065at2"/>
<sequence>MNSTPAGPAATTRDEGERVLDGIALWDGEASRGRSTLRWRGDRIEAVEASTTVDPALVGLSVIPGLVDTHVHLGYPAVPFRGEASAWLIVTPPEERSLHVAANALSCARNGVTTVRDLAADSIQMSVARAFDAGVLDGPRLLAHGQVAMTAGHGDLFIPRHYRDRDPVADSPDECRKLVRQWAREGADGVKIYTSGGVLSVGDRVGWRNQTIEEIRTTIDEAHALNLLVAAHTHTAEGVDIALAEGVDSIEHGTGIEERHWQQLVERDVPVAPTLLINDMIADGHAGVGAEAQQKAVEVVERRDRGFGPAGRAGVRFVLGTDANGQFVRFGDQMTEARAMAAMFGWDAERTLRAATSDAADAVRIGGTVGRLREGHGSDFVVMRGEPWTRIGDLDVDNIVAVVSRGRVIAGELPR</sequence>
<evidence type="ECO:0000313" key="3">
    <source>
        <dbReference type="Proteomes" id="UP000196778"/>
    </source>
</evidence>
<evidence type="ECO:0000313" key="2">
    <source>
        <dbReference type="EMBL" id="SJN42576.1"/>
    </source>
</evidence>
<dbReference type="GO" id="GO:0016810">
    <property type="term" value="F:hydrolase activity, acting on carbon-nitrogen (but not peptide) bonds"/>
    <property type="evidence" value="ECO:0007669"/>
    <property type="project" value="InterPro"/>
</dbReference>
<dbReference type="EMBL" id="FUKR01000080">
    <property type="protein sequence ID" value="SJN42576.1"/>
    <property type="molecule type" value="Genomic_DNA"/>
</dbReference>
<dbReference type="PANTHER" id="PTHR43135">
    <property type="entry name" value="ALPHA-D-RIBOSE 1-METHYLPHOSPHONATE 5-TRIPHOSPHATE DIPHOSPHATASE"/>
    <property type="match status" value="1"/>
</dbReference>
<dbReference type="PANTHER" id="PTHR43135:SF3">
    <property type="entry name" value="ALPHA-D-RIBOSE 1-METHYLPHOSPHONATE 5-TRIPHOSPHATE DIPHOSPHATASE"/>
    <property type="match status" value="1"/>
</dbReference>
<dbReference type="RefSeq" id="WP_087138668.1">
    <property type="nucleotide sequence ID" value="NZ_FUKR01000080.1"/>
</dbReference>
<keyword evidence="3" id="KW-1185">Reference proteome</keyword>
<feature type="domain" description="Amidohydrolase-related" evidence="1">
    <location>
        <begin position="62"/>
        <end position="408"/>
    </location>
</feature>
<reference evidence="3" key="1">
    <citation type="submission" date="2017-02" db="EMBL/GenBank/DDBJ databases">
        <authorList>
            <person name="Dridi B."/>
        </authorList>
    </citation>
    <scope>NUCLEOTIDE SEQUENCE [LARGE SCALE GENOMIC DNA]</scope>
    <source>
        <strain evidence="3">EB411</strain>
    </source>
</reference>
<evidence type="ECO:0000259" key="1">
    <source>
        <dbReference type="Pfam" id="PF01979"/>
    </source>
</evidence>
<dbReference type="InterPro" id="IPR006680">
    <property type="entry name" value="Amidohydro-rel"/>
</dbReference>
<dbReference type="Pfam" id="PF01979">
    <property type="entry name" value="Amidohydro_1"/>
    <property type="match status" value="1"/>
</dbReference>
<name>A0A1R4KE48_9MICO</name>
<dbReference type="Proteomes" id="UP000196778">
    <property type="component" value="Unassembled WGS sequence"/>
</dbReference>
<accession>A0A1R4KE48</accession>
<dbReference type="Gene3D" id="3.20.20.140">
    <property type="entry name" value="Metal-dependent hydrolases"/>
    <property type="match status" value="1"/>
</dbReference>
<dbReference type="AlphaFoldDB" id="A0A1R4KE48"/>